<keyword evidence="2" id="KW-1185">Reference proteome</keyword>
<organism evidence="1 2">
    <name type="scientific">Aspergillus melleus</name>
    <dbReference type="NCBI Taxonomy" id="138277"/>
    <lineage>
        <taxon>Eukaryota</taxon>
        <taxon>Fungi</taxon>
        <taxon>Dikarya</taxon>
        <taxon>Ascomycota</taxon>
        <taxon>Pezizomycotina</taxon>
        <taxon>Eurotiomycetes</taxon>
        <taxon>Eurotiomycetidae</taxon>
        <taxon>Eurotiales</taxon>
        <taxon>Aspergillaceae</taxon>
        <taxon>Aspergillus</taxon>
        <taxon>Aspergillus subgen. Circumdati</taxon>
    </lineage>
</organism>
<evidence type="ECO:0000313" key="1">
    <source>
        <dbReference type="EMBL" id="KAK1146961.1"/>
    </source>
</evidence>
<comment type="caution">
    <text evidence="1">The sequence shown here is derived from an EMBL/GenBank/DDBJ whole genome shotgun (WGS) entry which is preliminary data.</text>
</comment>
<accession>A0ACC3B8M8</accession>
<proteinExistence type="predicted"/>
<dbReference type="Proteomes" id="UP001177260">
    <property type="component" value="Unassembled WGS sequence"/>
</dbReference>
<protein>
    <submittedName>
        <fullName evidence="1">Uncharacterized protein</fullName>
    </submittedName>
</protein>
<dbReference type="EMBL" id="JAOPJF010000014">
    <property type="protein sequence ID" value="KAK1146961.1"/>
    <property type="molecule type" value="Genomic_DNA"/>
</dbReference>
<gene>
    <name evidence="1" type="ORF">N8T08_002288</name>
</gene>
<reference evidence="1 2" key="1">
    <citation type="journal article" date="2023" name="ACS Omega">
        <title>Identification of the Neoaspergillic Acid Biosynthesis Gene Cluster by Establishing an In Vitro CRISPR-Ribonucleoprotein Genetic System in Aspergillus melleus.</title>
        <authorList>
            <person name="Yuan B."/>
            <person name="Grau M.F."/>
            <person name="Murata R.M."/>
            <person name="Torok T."/>
            <person name="Venkateswaran K."/>
            <person name="Stajich J.E."/>
            <person name="Wang C.C.C."/>
        </authorList>
    </citation>
    <scope>NUCLEOTIDE SEQUENCE [LARGE SCALE GENOMIC DNA]</scope>
    <source>
        <strain evidence="1 2">IMV 1140</strain>
    </source>
</reference>
<sequence length="879" mass="96033">MVKADVRRDYYADLGLTPSAESEDIKKQFRKLALKYHPDRNPGRELEFISKFQAIQAAHEILSDAQQRLRYDTDRLRAGYGKLYGPPKPSATRKTATSNFASTPSPKPPTAKQPSSARPQSYHSGPSSGAQRYASYARAAPKQPWEKTSNEGQTRADAYRGFQEMKGNGMPGWNQFDPRTGRSAFPGATPRPTTASAGQQRPKSAYEYFKTSPKPSTPDPSRAQSARKKQGFAPRAAAGGDEPMASSTSSYSNAYRGERSQTPNVFGTAPSPTARKAAAGFSSRADTLRTPEFERASRQYASTGGERTFFSSTGFGRSSSVRDSTGSPKPYSRTNPPSPTPPESGRHRSASPKFKTDTSRNYSSTSSSETDDDDIFPAHKPKAVPKSRLRPHQKFSGFHTQQPGGATNVHEFDGTASPRNVFGARAQTPFESTQGPKPNNVPHTGNFKSSSHDDLRKPFSADSWGGLNFFKPAPPGQEPAQSPTRPGSRGRTETRNSPKPGSASADASSTHDSSRSGSTSQQKYPPFPEGKFHADDWTRKFSDSGWAMPKDDESKNHPQQATNTQRQRSPRKQNTRPGAKVRPTPQPATVATEAEEAESTVNGSDKPEPPKTGSDDAEAMDLDDELPANMATGADTTTNVEGPAKDTGKETPSQTQPASSSTETSKESKLFNLDGLREAAPFTSTSNGGIDDLQDIHASLPFESRAKASRTTMNDIRAPKLVLPNPPKRPQPPSMVPMGLGSERLGLSRAAWDRHLAEMEFYMRRWSSFNKEMLHHFVARQETLDTGMAPHWLGAVGDSTGVKVSNGDDQNDSKEAQEEDDDETKVPQSSKCGFNAYVRALEQDRQAQKHWEVAREMHMECIIAHGQLRDALLNGSRLF</sequence>
<name>A0ACC3B8M8_9EURO</name>
<evidence type="ECO:0000313" key="2">
    <source>
        <dbReference type="Proteomes" id="UP001177260"/>
    </source>
</evidence>